<dbReference type="PROSITE" id="PS51257">
    <property type="entry name" value="PROKAR_LIPOPROTEIN"/>
    <property type="match status" value="1"/>
</dbReference>
<gene>
    <name evidence="3" type="ORF">P2W56_06330</name>
</gene>
<dbReference type="InterPro" id="IPR039424">
    <property type="entry name" value="SBP_5"/>
</dbReference>
<keyword evidence="1" id="KW-0732">Signal</keyword>
<dbReference type="PIRSF" id="PIRSF002741">
    <property type="entry name" value="MppA"/>
    <property type="match status" value="1"/>
</dbReference>
<dbReference type="RefSeq" id="WP_038628592.1">
    <property type="nucleotide sequence ID" value="NZ_CP046975.1"/>
</dbReference>
<feature type="domain" description="Solute-binding protein family 5" evidence="2">
    <location>
        <begin position="71"/>
        <end position="410"/>
    </location>
</feature>
<dbReference type="CDD" id="cd08490">
    <property type="entry name" value="PBP2_NikA_DppA_OppA_like_3"/>
    <property type="match status" value="1"/>
</dbReference>
<accession>A0AB38XTE6</accession>
<organism evidence="3 4">
    <name type="scientific">Corynebacterium amycolatum</name>
    <dbReference type="NCBI Taxonomy" id="43765"/>
    <lineage>
        <taxon>Bacteria</taxon>
        <taxon>Bacillati</taxon>
        <taxon>Actinomycetota</taxon>
        <taxon>Actinomycetes</taxon>
        <taxon>Mycobacteriales</taxon>
        <taxon>Corynebacteriaceae</taxon>
        <taxon>Corynebacterium</taxon>
    </lineage>
</organism>
<dbReference type="Pfam" id="PF00496">
    <property type="entry name" value="SBP_bac_5"/>
    <property type="match status" value="1"/>
</dbReference>
<evidence type="ECO:0000313" key="4">
    <source>
        <dbReference type="Proteomes" id="UP001220238"/>
    </source>
</evidence>
<dbReference type="InterPro" id="IPR030678">
    <property type="entry name" value="Peptide/Ni-bd"/>
</dbReference>
<sequence>MNRKIGLILATAALPFALTSCFAQGSGDADALRVALQFEPVAEFSPYSDDAVLSTRAGATEMLVAIDDEGTVKPELAEKWEVKDARTVVFTLPDGLTFHDGAPVDAQAVANSLTHAIDAPTRPKGLGKDRLQATATGDREVTVTSDKDDPILVKRFADPGTMVLSPAAFEGDAPDPFGHGTGPFELETKNPDGTVSARAFADYRNGKPETETLTLSFIGDSTARTNALRADEQDLVKGLPISSLGGLDDVDVSKVDLPRVNLLHFNTEKGVFADAALRKEVAAAIDPEPVVRDIFEAQAVNPKGAIFNRSAPWAATTPETTVKPGPDGKGKEIRLATWDSRAELPEVANLVADQLRKMGFTVDITVADYNSLEADMLEGNFDVIIGSRNYMLGAADPISFLQSDFTCESSYNLSQLCNQTIDADIEKAAELGNDEERLSAAARIGAEIVADGAVVPLSHEKSLIGAKNVRGIALDPMERHLITEKTAK</sequence>
<name>A0AB38XTE6_CORAY</name>
<evidence type="ECO:0000256" key="1">
    <source>
        <dbReference type="SAM" id="SignalP"/>
    </source>
</evidence>
<dbReference type="GO" id="GO:1904680">
    <property type="term" value="F:peptide transmembrane transporter activity"/>
    <property type="evidence" value="ECO:0007669"/>
    <property type="project" value="TreeGrafter"/>
</dbReference>
<dbReference type="Gene3D" id="3.40.190.10">
    <property type="entry name" value="Periplasmic binding protein-like II"/>
    <property type="match status" value="1"/>
</dbReference>
<feature type="signal peptide" evidence="1">
    <location>
        <begin position="1"/>
        <end position="25"/>
    </location>
</feature>
<proteinExistence type="predicted"/>
<dbReference type="GeneID" id="92769215"/>
<dbReference type="PANTHER" id="PTHR30290:SF65">
    <property type="entry name" value="MONOACYL PHOSPHATIDYLINOSITOL TETRAMANNOSIDE-BINDING PROTEIN LPQW-RELATED"/>
    <property type="match status" value="1"/>
</dbReference>
<dbReference type="SUPFAM" id="SSF53850">
    <property type="entry name" value="Periplasmic binding protein-like II"/>
    <property type="match status" value="1"/>
</dbReference>
<dbReference type="GO" id="GO:0015833">
    <property type="term" value="P:peptide transport"/>
    <property type="evidence" value="ECO:0007669"/>
    <property type="project" value="TreeGrafter"/>
</dbReference>
<reference evidence="3" key="1">
    <citation type="submission" date="2023-03" db="EMBL/GenBank/DDBJ databases">
        <title>Corynebacterium amycolatum SB-1.</title>
        <authorList>
            <person name="Jo H."/>
        </authorList>
    </citation>
    <scope>NUCLEOTIDE SEQUENCE</scope>
    <source>
        <strain evidence="3">SB-1</strain>
    </source>
</reference>
<dbReference type="Proteomes" id="UP001220238">
    <property type="component" value="Chromosome"/>
</dbReference>
<dbReference type="GO" id="GO:0042597">
    <property type="term" value="C:periplasmic space"/>
    <property type="evidence" value="ECO:0007669"/>
    <property type="project" value="UniProtKB-ARBA"/>
</dbReference>
<protein>
    <submittedName>
        <fullName evidence="3">ABC transporter substrate-binding protein</fullName>
    </submittedName>
</protein>
<feature type="chain" id="PRO_5044272433" evidence="1">
    <location>
        <begin position="26"/>
        <end position="488"/>
    </location>
</feature>
<dbReference type="InterPro" id="IPR000914">
    <property type="entry name" value="SBP_5_dom"/>
</dbReference>
<dbReference type="GO" id="GO:0043190">
    <property type="term" value="C:ATP-binding cassette (ABC) transporter complex"/>
    <property type="evidence" value="ECO:0007669"/>
    <property type="project" value="InterPro"/>
</dbReference>
<evidence type="ECO:0000313" key="3">
    <source>
        <dbReference type="EMBL" id="WET43069.1"/>
    </source>
</evidence>
<dbReference type="PANTHER" id="PTHR30290">
    <property type="entry name" value="PERIPLASMIC BINDING COMPONENT OF ABC TRANSPORTER"/>
    <property type="match status" value="1"/>
</dbReference>
<dbReference type="AlphaFoldDB" id="A0AB38XTE6"/>
<dbReference type="Gene3D" id="3.10.105.10">
    <property type="entry name" value="Dipeptide-binding Protein, Domain 3"/>
    <property type="match status" value="1"/>
</dbReference>
<evidence type="ECO:0000259" key="2">
    <source>
        <dbReference type="Pfam" id="PF00496"/>
    </source>
</evidence>
<dbReference type="EMBL" id="CP120206">
    <property type="protein sequence ID" value="WET43069.1"/>
    <property type="molecule type" value="Genomic_DNA"/>
</dbReference>